<protein>
    <submittedName>
        <fullName evidence="3">Uncharacterized protein</fullName>
    </submittedName>
</protein>
<feature type="compositionally biased region" description="Low complexity" evidence="2">
    <location>
        <begin position="483"/>
        <end position="492"/>
    </location>
</feature>
<keyword evidence="4" id="KW-1185">Reference proteome</keyword>
<sequence>MHSAPRDPQVEGLVRLGRVTGFRQADGGAARAQLVRNIRPQSREAVSVLLATFHGGEEARRLSQRASAARALGAGDVKELASCHQRLAARAKAESRQARLGEQQLAKDQLEAEVNAGLRAALEDRAKQARLYQEQQEQAERAASVMRLYQRSRREVPRREEFVQHQRKQIQAVRARMSGEADPMTEAAVQDRAEQVACAVQRELWQQLNTASMAAAAEAALLPPALLLTGPTAHTLYEDGAAVPPYFSSASQAFPGGPPDLQLEAHLHLPRASPLRRPVAALMLLPPWKLERAVWQLSISSHERLVAMREGWDPLADAKRHRQAAGEAVDPLYQVRLAQQALTEAAIEVVSLQRQLDRAGRRRLELAEHPAVRQALTQPAVRLRLQSRQRQLSSLQPAAAALHAHLMAKRAGDAREWLGPLARSRAELLATEAAYTPRVTRAMRELEEQGAVRLVPWRKVNGRTAAEYLDEIRSTYSKIQQVQQQPYQPRQPAFGAPPAIKAGF</sequence>
<dbReference type="OrthoDB" id="546867at2759"/>
<evidence type="ECO:0000313" key="4">
    <source>
        <dbReference type="Proteomes" id="UP000236333"/>
    </source>
</evidence>
<feature type="coiled-coil region" evidence="1">
    <location>
        <begin position="93"/>
        <end position="142"/>
    </location>
</feature>
<feature type="region of interest" description="Disordered" evidence="2">
    <location>
        <begin position="483"/>
        <end position="504"/>
    </location>
</feature>
<keyword evidence="1" id="KW-0175">Coiled coil</keyword>
<evidence type="ECO:0000313" key="3">
    <source>
        <dbReference type="EMBL" id="PNH11390.1"/>
    </source>
</evidence>
<proteinExistence type="predicted"/>
<gene>
    <name evidence="3" type="ORF">TSOC_001820</name>
</gene>
<dbReference type="AlphaFoldDB" id="A0A2J8AFU9"/>
<reference evidence="3 4" key="1">
    <citation type="journal article" date="2017" name="Mol. Biol. Evol.">
        <title>The 4-celled Tetrabaena socialis nuclear genome reveals the essential components for genetic control of cell number at the origin of multicellularity in the volvocine lineage.</title>
        <authorList>
            <person name="Featherston J."/>
            <person name="Arakaki Y."/>
            <person name="Hanschen E.R."/>
            <person name="Ferris P.J."/>
            <person name="Michod R.E."/>
            <person name="Olson B.J.S.C."/>
            <person name="Nozaki H."/>
            <person name="Durand P.M."/>
        </authorList>
    </citation>
    <scope>NUCLEOTIDE SEQUENCE [LARGE SCALE GENOMIC DNA]</scope>
    <source>
        <strain evidence="3 4">NIES-571</strain>
    </source>
</reference>
<name>A0A2J8AFU9_9CHLO</name>
<dbReference type="Proteomes" id="UP000236333">
    <property type="component" value="Unassembled WGS sequence"/>
</dbReference>
<evidence type="ECO:0000256" key="1">
    <source>
        <dbReference type="SAM" id="Coils"/>
    </source>
</evidence>
<accession>A0A2J8AFU9</accession>
<feature type="coiled-coil region" evidence="1">
    <location>
        <begin position="335"/>
        <end position="362"/>
    </location>
</feature>
<dbReference type="EMBL" id="PGGS01000030">
    <property type="protein sequence ID" value="PNH11390.1"/>
    <property type="molecule type" value="Genomic_DNA"/>
</dbReference>
<organism evidence="3 4">
    <name type="scientific">Tetrabaena socialis</name>
    <dbReference type="NCBI Taxonomy" id="47790"/>
    <lineage>
        <taxon>Eukaryota</taxon>
        <taxon>Viridiplantae</taxon>
        <taxon>Chlorophyta</taxon>
        <taxon>core chlorophytes</taxon>
        <taxon>Chlorophyceae</taxon>
        <taxon>CS clade</taxon>
        <taxon>Chlamydomonadales</taxon>
        <taxon>Tetrabaenaceae</taxon>
        <taxon>Tetrabaena</taxon>
    </lineage>
</organism>
<comment type="caution">
    <text evidence="3">The sequence shown here is derived from an EMBL/GenBank/DDBJ whole genome shotgun (WGS) entry which is preliminary data.</text>
</comment>
<evidence type="ECO:0000256" key="2">
    <source>
        <dbReference type="SAM" id="MobiDB-lite"/>
    </source>
</evidence>